<accession>A0AAU9XRZ7</accession>
<dbReference type="AlphaFoldDB" id="A0AAU9XRZ7"/>
<name>A0AAU9XRZ7_9CNID</name>
<keyword evidence="2" id="KW-1185">Reference proteome</keyword>
<evidence type="ECO:0000313" key="2">
    <source>
        <dbReference type="Proteomes" id="UP001159428"/>
    </source>
</evidence>
<reference evidence="1 2" key="1">
    <citation type="submission" date="2022-05" db="EMBL/GenBank/DDBJ databases">
        <authorList>
            <consortium name="Genoscope - CEA"/>
            <person name="William W."/>
        </authorList>
    </citation>
    <scope>NUCLEOTIDE SEQUENCE [LARGE SCALE GENOMIC DNA]</scope>
</reference>
<dbReference type="Proteomes" id="UP001159428">
    <property type="component" value="Unassembled WGS sequence"/>
</dbReference>
<protein>
    <submittedName>
        <fullName evidence="1">Uncharacterized protein</fullName>
    </submittedName>
</protein>
<dbReference type="EMBL" id="CALNXJ010000060">
    <property type="protein sequence ID" value="CAH3156124.1"/>
    <property type="molecule type" value="Genomic_DNA"/>
</dbReference>
<evidence type="ECO:0000313" key="1">
    <source>
        <dbReference type="EMBL" id="CAH3156124.1"/>
    </source>
</evidence>
<comment type="caution">
    <text evidence="1">The sequence shown here is derived from an EMBL/GenBank/DDBJ whole genome shotgun (WGS) entry which is preliminary data.</text>
</comment>
<organism evidence="1 2">
    <name type="scientific">Pocillopora meandrina</name>
    <dbReference type="NCBI Taxonomy" id="46732"/>
    <lineage>
        <taxon>Eukaryota</taxon>
        <taxon>Metazoa</taxon>
        <taxon>Cnidaria</taxon>
        <taxon>Anthozoa</taxon>
        <taxon>Hexacorallia</taxon>
        <taxon>Scleractinia</taxon>
        <taxon>Astrocoeniina</taxon>
        <taxon>Pocilloporidae</taxon>
        <taxon>Pocillopora</taxon>
    </lineage>
</organism>
<proteinExistence type="predicted"/>
<sequence length="135" mass="15546">MHATVCMIFKKCHNAVNSEIKQAREKFFKNVLNENEGNSSMTWQIIDKSTLRKIHSSSVKEIKLDKSSISDLLELLSAFNDHFSSIGLKLIDTIQQSGDTLSYLDYVKETKHRFKLKTTDCSTVFLYYLNFSVLI</sequence>
<gene>
    <name evidence="1" type="ORF">PMEA_00029329</name>
</gene>